<dbReference type="Pfam" id="PF15699">
    <property type="entry name" value="NPR1_interact"/>
    <property type="match status" value="1"/>
</dbReference>
<dbReference type="Proteomes" id="UP000317650">
    <property type="component" value="Chromosome 4"/>
</dbReference>
<evidence type="ECO:0000313" key="6">
    <source>
        <dbReference type="Proteomes" id="UP000317650"/>
    </source>
</evidence>
<organism evidence="5 6">
    <name type="scientific">Musa balbisiana</name>
    <name type="common">Banana</name>
    <dbReference type="NCBI Taxonomy" id="52838"/>
    <lineage>
        <taxon>Eukaryota</taxon>
        <taxon>Viridiplantae</taxon>
        <taxon>Streptophyta</taxon>
        <taxon>Embryophyta</taxon>
        <taxon>Tracheophyta</taxon>
        <taxon>Spermatophyta</taxon>
        <taxon>Magnoliopsida</taxon>
        <taxon>Liliopsida</taxon>
        <taxon>Zingiberales</taxon>
        <taxon>Musaceae</taxon>
        <taxon>Musa</taxon>
    </lineage>
</organism>
<accession>A0A4S8KEN5</accession>
<name>A0A4S8KEN5_MUSBA</name>
<comment type="subcellular location">
    <subcellularLocation>
        <location evidence="1">Nucleus</location>
    </subcellularLocation>
</comment>
<keyword evidence="3" id="KW-0539">Nucleus</keyword>
<proteinExistence type="inferred from homology"/>
<feature type="region of interest" description="Disordered" evidence="4">
    <location>
        <begin position="1"/>
        <end position="25"/>
    </location>
</feature>
<protein>
    <submittedName>
        <fullName evidence="5">Uncharacterized protein</fullName>
    </submittedName>
</protein>
<feature type="region of interest" description="Disordered" evidence="4">
    <location>
        <begin position="87"/>
        <end position="125"/>
    </location>
</feature>
<dbReference type="InterPro" id="IPR031425">
    <property type="entry name" value="NPR1/NH1-interacting"/>
</dbReference>
<keyword evidence="6" id="KW-1185">Reference proteome</keyword>
<reference evidence="5 6" key="1">
    <citation type="journal article" date="2019" name="Nat. Plants">
        <title>Genome sequencing of Musa balbisiana reveals subgenome evolution and function divergence in polyploid bananas.</title>
        <authorList>
            <person name="Yao X."/>
        </authorList>
    </citation>
    <scope>NUCLEOTIDE SEQUENCE [LARGE SCALE GENOMIC DNA]</scope>
    <source>
        <strain evidence="6">cv. DH-PKW</strain>
        <tissue evidence="5">Leaves</tissue>
    </source>
</reference>
<evidence type="ECO:0000256" key="1">
    <source>
        <dbReference type="ARBA" id="ARBA00004123"/>
    </source>
</evidence>
<dbReference type="EMBL" id="PYDT01000001">
    <property type="protein sequence ID" value="THU73726.1"/>
    <property type="molecule type" value="Genomic_DNA"/>
</dbReference>
<dbReference type="GO" id="GO:0010112">
    <property type="term" value="P:regulation of systemic acquired resistance"/>
    <property type="evidence" value="ECO:0007669"/>
    <property type="project" value="InterPro"/>
</dbReference>
<sequence length="125" mass="13919">MEESQKRKRQLAADDEGEGKDRGRVTEDEVEEFFAIIRRLQDAKSSLWSEHHDIRDGGDQGEKIIARREVAEPRWRPRFVLEDFEGVADGDDGVGSPSAVDGKVSDGGGADLEIDLSVEPGRNRL</sequence>
<dbReference type="AlphaFoldDB" id="A0A4S8KEN5"/>
<comment type="caution">
    <text evidence="5">The sequence shown here is derived from an EMBL/GenBank/DDBJ whole genome shotgun (WGS) entry which is preliminary data.</text>
</comment>
<gene>
    <name evidence="5" type="ORF">C4D60_Mb04t25910</name>
</gene>
<evidence type="ECO:0000256" key="4">
    <source>
        <dbReference type="SAM" id="MobiDB-lite"/>
    </source>
</evidence>
<dbReference type="PANTHER" id="PTHR33669">
    <property type="entry name" value="PROTEIN NEGATIVE REGULATOR OF RESISTANCE"/>
    <property type="match status" value="1"/>
</dbReference>
<evidence type="ECO:0000313" key="5">
    <source>
        <dbReference type="EMBL" id="THU73726.1"/>
    </source>
</evidence>
<feature type="compositionally biased region" description="Basic residues" evidence="4">
    <location>
        <begin position="1"/>
        <end position="10"/>
    </location>
</feature>
<dbReference type="PANTHER" id="PTHR33669:SF4">
    <property type="entry name" value="NRR REPRESSOR HOMOLOG 2"/>
    <property type="match status" value="1"/>
</dbReference>
<evidence type="ECO:0000256" key="3">
    <source>
        <dbReference type="ARBA" id="ARBA00023242"/>
    </source>
</evidence>
<comment type="similarity">
    <text evidence="2">Belongs to the NPR1-interactor family.</text>
</comment>
<evidence type="ECO:0000256" key="2">
    <source>
        <dbReference type="ARBA" id="ARBA00009937"/>
    </source>
</evidence>
<dbReference type="GO" id="GO:0005634">
    <property type="term" value="C:nucleus"/>
    <property type="evidence" value="ECO:0007669"/>
    <property type="project" value="UniProtKB-SubCell"/>
</dbReference>